<dbReference type="InterPro" id="IPR003594">
    <property type="entry name" value="HATPase_dom"/>
</dbReference>
<dbReference type="InterPro" id="IPR003660">
    <property type="entry name" value="HAMP_dom"/>
</dbReference>
<keyword evidence="4" id="KW-1003">Cell membrane</keyword>
<dbReference type="RefSeq" id="WP_378048047.1">
    <property type="nucleotide sequence ID" value="NZ_JBHMDN010000016.1"/>
</dbReference>
<evidence type="ECO:0000256" key="13">
    <source>
        <dbReference type="ARBA" id="ARBA00023136"/>
    </source>
</evidence>
<dbReference type="PANTHER" id="PTHR34220:SF7">
    <property type="entry name" value="SENSOR HISTIDINE KINASE YPDA"/>
    <property type="match status" value="1"/>
</dbReference>
<dbReference type="PANTHER" id="PTHR34220">
    <property type="entry name" value="SENSOR HISTIDINE KINASE YPDA"/>
    <property type="match status" value="1"/>
</dbReference>
<evidence type="ECO:0000259" key="15">
    <source>
        <dbReference type="PROSITE" id="PS50109"/>
    </source>
</evidence>
<sequence length="583" mass="67602">MSIFDKIFFKLFVSIILISIPPVLIVGYLGFSYFSKTINKELNKHAETVMEQKLTSLNVFFNDLQRMEQIISMSTSFSEFFKADNQMYYKYFLELDKFMKGLQTIRPENIGITVVNEKGLAYFYSYSLNVEASNFVDYEWMPDFSKIKNTPFITSPHFRHYALREDKVLVFSYVQRFWNITSNTQGIIIIDFPLEVLAQFLGDNTNQDDSGTFIIDQNGNIIYPQNSTMLSNSYSQLYPKKMDKVTLSDGKTYRMFYQENPISGWTIVSYFSQKSLSTDILEYRNVLFIIMLIITAACLLATLFISFRIAHPIMNLVQTMKKVTKGDLNQNVIVKQRDEIGQLGIGFNRMIRHIQNLIEQVYVQEKEKRAVEIAALQAQIKPHFLYNALESINSLARNNKQPEISKQIVLLGKLLRFSVSTFKDYVPLEQEIKYVEHYMLINKLRMKENEFDFTIQFDENLSQLYSIKWILQPIVENAVLHGLEPAGRKGFIKIVGNTSDDDILITIEDNGAGIPPDKLEEIRFQLEHQSETLTKYNNKVGLYNVQARIRMHFGIKYGISIEDSSPRGTIVKLLIPRRASTHD</sequence>
<evidence type="ECO:0000256" key="3">
    <source>
        <dbReference type="ARBA" id="ARBA00012438"/>
    </source>
</evidence>
<evidence type="ECO:0000256" key="14">
    <source>
        <dbReference type="SAM" id="Phobius"/>
    </source>
</evidence>
<dbReference type="InterPro" id="IPR005467">
    <property type="entry name" value="His_kinase_dom"/>
</dbReference>
<dbReference type="InterPro" id="IPR033479">
    <property type="entry name" value="dCache_1"/>
</dbReference>
<keyword evidence="13 14" id="KW-0472">Membrane</keyword>
<dbReference type="InterPro" id="IPR036890">
    <property type="entry name" value="HATPase_C_sf"/>
</dbReference>
<keyword evidence="8" id="KW-0547">Nucleotide-binding</keyword>
<evidence type="ECO:0000256" key="6">
    <source>
        <dbReference type="ARBA" id="ARBA00022679"/>
    </source>
</evidence>
<dbReference type="Gene3D" id="1.10.8.500">
    <property type="entry name" value="HAMP domain in histidine kinase"/>
    <property type="match status" value="1"/>
</dbReference>
<comment type="catalytic activity">
    <reaction evidence="1">
        <text>ATP + protein L-histidine = ADP + protein N-phospho-L-histidine.</text>
        <dbReference type="EC" id="2.7.13.3"/>
    </reaction>
</comment>
<evidence type="ECO:0000256" key="11">
    <source>
        <dbReference type="ARBA" id="ARBA00022989"/>
    </source>
</evidence>
<evidence type="ECO:0000313" key="18">
    <source>
        <dbReference type="Proteomes" id="UP001596378"/>
    </source>
</evidence>
<evidence type="ECO:0000259" key="16">
    <source>
        <dbReference type="PROSITE" id="PS50885"/>
    </source>
</evidence>
<evidence type="ECO:0000256" key="2">
    <source>
        <dbReference type="ARBA" id="ARBA00004651"/>
    </source>
</evidence>
<feature type="domain" description="Histidine kinase" evidence="15">
    <location>
        <begin position="467"/>
        <end position="579"/>
    </location>
</feature>
<name>A0ABW2F9X5_9BACL</name>
<dbReference type="GO" id="GO:0004673">
    <property type="term" value="F:protein histidine kinase activity"/>
    <property type="evidence" value="ECO:0007669"/>
    <property type="project" value="UniProtKB-EC"/>
</dbReference>
<dbReference type="PROSITE" id="PS50109">
    <property type="entry name" value="HIS_KIN"/>
    <property type="match status" value="1"/>
</dbReference>
<reference evidence="18" key="1">
    <citation type="journal article" date="2019" name="Int. J. Syst. Evol. Microbiol.">
        <title>The Global Catalogue of Microorganisms (GCM) 10K type strain sequencing project: providing services to taxonomists for standard genome sequencing and annotation.</title>
        <authorList>
            <consortium name="The Broad Institute Genomics Platform"/>
            <consortium name="The Broad Institute Genome Sequencing Center for Infectious Disease"/>
            <person name="Wu L."/>
            <person name="Ma J."/>
        </authorList>
    </citation>
    <scope>NUCLEOTIDE SEQUENCE [LARGE SCALE GENOMIC DNA]</scope>
    <source>
        <strain evidence="18">KCTC 12907</strain>
    </source>
</reference>
<protein>
    <recommendedName>
        <fullName evidence="3">histidine kinase</fullName>
        <ecNumber evidence="3">2.7.13.3</ecNumber>
    </recommendedName>
</protein>
<dbReference type="Proteomes" id="UP001596378">
    <property type="component" value="Unassembled WGS sequence"/>
</dbReference>
<evidence type="ECO:0000256" key="10">
    <source>
        <dbReference type="ARBA" id="ARBA00022840"/>
    </source>
</evidence>
<keyword evidence="11 14" id="KW-1133">Transmembrane helix</keyword>
<gene>
    <name evidence="17" type="ORF">ACFQMJ_04570</name>
</gene>
<evidence type="ECO:0000313" key="17">
    <source>
        <dbReference type="EMBL" id="MFC7147805.1"/>
    </source>
</evidence>
<evidence type="ECO:0000256" key="8">
    <source>
        <dbReference type="ARBA" id="ARBA00022741"/>
    </source>
</evidence>
<dbReference type="SMART" id="SM00304">
    <property type="entry name" value="HAMP"/>
    <property type="match status" value="1"/>
</dbReference>
<dbReference type="Pfam" id="PF02518">
    <property type="entry name" value="HATPase_c"/>
    <property type="match status" value="1"/>
</dbReference>
<comment type="caution">
    <text evidence="17">The sequence shown here is derived from an EMBL/GenBank/DDBJ whole genome shotgun (WGS) entry which is preliminary data.</text>
</comment>
<feature type="transmembrane region" description="Helical" evidence="14">
    <location>
        <begin position="7"/>
        <end position="31"/>
    </location>
</feature>
<dbReference type="Pfam" id="PF06580">
    <property type="entry name" value="His_kinase"/>
    <property type="match status" value="1"/>
</dbReference>
<feature type="transmembrane region" description="Helical" evidence="14">
    <location>
        <begin position="286"/>
        <end position="310"/>
    </location>
</feature>
<evidence type="ECO:0000256" key="1">
    <source>
        <dbReference type="ARBA" id="ARBA00000085"/>
    </source>
</evidence>
<comment type="subcellular location">
    <subcellularLocation>
        <location evidence="2">Cell membrane</location>
        <topology evidence="2">Multi-pass membrane protein</topology>
    </subcellularLocation>
</comment>
<keyword evidence="6 17" id="KW-0808">Transferase</keyword>
<evidence type="ECO:0000256" key="5">
    <source>
        <dbReference type="ARBA" id="ARBA00022553"/>
    </source>
</evidence>
<evidence type="ECO:0000256" key="12">
    <source>
        <dbReference type="ARBA" id="ARBA00023012"/>
    </source>
</evidence>
<keyword evidence="10" id="KW-0067">ATP-binding</keyword>
<dbReference type="SUPFAM" id="SSF55874">
    <property type="entry name" value="ATPase domain of HSP90 chaperone/DNA topoisomerase II/histidine kinase"/>
    <property type="match status" value="1"/>
</dbReference>
<dbReference type="Gene3D" id="3.30.450.20">
    <property type="entry name" value="PAS domain"/>
    <property type="match status" value="1"/>
</dbReference>
<keyword evidence="12" id="KW-0902">Two-component regulatory system</keyword>
<evidence type="ECO:0000256" key="9">
    <source>
        <dbReference type="ARBA" id="ARBA00022777"/>
    </source>
</evidence>
<dbReference type="EC" id="2.7.13.3" evidence="3"/>
<dbReference type="Pfam" id="PF02743">
    <property type="entry name" value="dCache_1"/>
    <property type="match status" value="1"/>
</dbReference>
<dbReference type="Gene3D" id="3.30.565.10">
    <property type="entry name" value="Histidine kinase-like ATPase, C-terminal domain"/>
    <property type="match status" value="1"/>
</dbReference>
<dbReference type="InterPro" id="IPR050640">
    <property type="entry name" value="Bact_2-comp_sensor_kinase"/>
</dbReference>
<dbReference type="SUPFAM" id="SSF158472">
    <property type="entry name" value="HAMP domain-like"/>
    <property type="match status" value="1"/>
</dbReference>
<keyword evidence="5" id="KW-0597">Phosphoprotein</keyword>
<dbReference type="InterPro" id="IPR010559">
    <property type="entry name" value="Sig_transdc_His_kin_internal"/>
</dbReference>
<dbReference type="PROSITE" id="PS50885">
    <property type="entry name" value="HAMP"/>
    <property type="match status" value="1"/>
</dbReference>
<dbReference type="EMBL" id="JBHTAI010000002">
    <property type="protein sequence ID" value="MFC7147805.1"/>
    <property type="molecule type" value="Genomic_DNA"/>
</dbReference>
<organism evidence="17 18">
    <name type="scientific">Cohnella cellulosilytica</name>
    <dbReference type="NCBI Taxonomy" id="986710"/>
    <lineage>
        <taxon>Bacteria</taxon>
        <taxon>Bacillati</taxon>
        <taxon>Bacillota</taxon>
        <taxon>Bacilli</taxon>
        <taxon>Bacillales</taxon>
        <taxon>Paenibacillaceae</taxon>
        <taxon>Cohnella</taxon>
    </lineage>
</organism>
<keyword evidence="18" id="KW-1185">Reference proteome</keyword>
<keyword evidence="7 14" id="KW-0812">Transmembrane</keyword>
<accession>A0ABW2F9X5</accession>
<evidence type="ECO:0000256" key="4">
    <source>
        <dbReference type="ARBA" id="ARBA00022475"/>
    </source>
</evidence>
<proteinExistence type="predicted"/>
<dbReference type="CDD" id="cd06225">
    <property type="entry name" value="HAMP"/>
    <property type="match status" value="1"/>
</dbReference>
<dbReference type="Pfam" id="PF00672">
    <property type="entry name" value="HAMP"/>
    <property type="match status" value="1"/>
</dbReference>
<keyword evidence="9 17" id="KW-0418">Kinase</keyword>
<evidence type="ECO:0000256" key="7">
    <source>
        <dbReference type="ARBA" id="ARBA00022692"/>
    </source>
</evidence>
<feature type="domain" description="HAMP" evidence="16">
    <location>
        <begin position="307"/>
        <end position="359"/>
    </location>
</feature>
<dbReference type="SMART" id="SM00387">
    <property type="entry name" value="HATPase_c"/>
    <property type="match status" value="1"/>
</dbReference>